<reference evidence="10" key="1">
    <citation type="submission" date="2018-02" db="EMBL/GenBank/DDBJ databases">
        <authorList>
            <person name="Cohen D.B."/>
            <person name="Kent A.D."/>
        </authorList>
    </citation>
    <scope>NUCLEOTIDE SEQUENCE</scope>
</reference>
<feature type="region of interest" description="Disordered" evidence="7">
    <location>
        <begin position="459"/>
        <end position="505"/>
    </location>
</feature>
<dbReference type="InterPro" id="IPR050747">
    <property type="entry name" value="Mitochondrial_chaperone_BCS1"/>
</dbReference>
<evidence type="ECO:0000256" key="6">
    <source>
        <dbReference type="RuleBase" id="RU003651"/>
    </source>
</evidence>
<dbReference type="Pfam" id="PF00004">
    <property type="entry name" value="AAA"/>
    <property type="match status" value="1"/>
</dbReference>
<dbReference type="EMBL" id="OIVN01003842">
    <property type="protein sequence ID" value="SPD13891.1"/>
    <property type="molecule type" value="Genomic_DNA"/>
</dbReference>
<proteinExistence type="inferred from homology"/>
<dbReference type="PANTHER" id="PTHR23070">
    <property type="entry name" value="BCS1 AAA-TYPE ATPASE"/>
    <property type="match status" value="1"/>
</dbReference>
<evidence type="ECO:0000313" key="10">
    <source>
        <dbReference type="EMBL" id="SPD24821.1"/>
    </source>
</evidence>
<dbReference type="GO" id="GO:0005524">
    <property type="term" value="F:ATP binding"/>
    <property type="evidence" value="ECO:0007669"/>
    <property type="project" value="UniProtKB-KW"/>
</dbReference>
<evidence type="ECO:0000259" key="8">
    <source>
        <dbReference type="SMART" id="SM00382"/>
    </source>
</evidence>
<evidence type="ECO:0000256" key="2">
    <source>
        <dbReference type="ARBA" id="ARBA00007448"/>
    </source>
</evidence>
<protein>
    <recommendedName>
        <fullName evidence="8">AAA+ ATPase domain-containing protein</fullName>
    </recommendedName>
</protein>
<dbReference type="EMBL" id="OIVN01006002">
    <property type="protein sequence ID" value="SPD24821.1"/>
    <property type="molecule type" value="Genomic_DNA"/>
</dbReference>
<dbReference type="GO" id="GO:0016887">
    <property type="term" value="F:ATP hydrolysis activity"/>
    <property type="evidence" value="ECO:0007669"/>
    <property type="project" value="InterPro"/>
</dbReference>
<dbReference type="CDD" id="cd19510">
    <property type="entry name" value="RecA-like_BCS1"/>
    <property type="match status" value="1"/>
</dbReference>
<dbReference type="PROSITE" id="PS00674">
    <property type="entry name" value="AAA"/>
    <property type="match status" value="1"/>
</dbReference>
<feature type="domain" description="AAA+ ATPase" evidence="8">
    <location>
        <begin position="246"/>
        <end position="392"/>
    </location>
</feature>
<organism evidence="10">
    <name type="scientific">Fagus sylvatica</name>
    <name type="common">Beechnut</name>
    <dbReference type="NCBI Taxonomy" id="28930"/>
    <lineage>
        <taxon>Eukaryota</taxon>
        <taxon>Viridiplantae</taxon>
        <taxon>Streptophyta</taxon>
        <taxon>Embryophyta</taxon>
        <taxon>Tracheophyta</taxon>
        <taxon>Spermatophyta</taxon>
        <taxon>Magnoliopsida</taxon>
        <taxon>eudicotyledons</taxon>
        <taxon>Gunneridae</taxon>
        <taxon>Pentapetalae</taxon>
        <taxon>rosids</taxon>
        <taxon>fabids</taxon>
        <taxon>Fagales</taxon>
        <taxon>Fagaceae</taxon>
        <taxon>Fagus</taxon>
    </lineage>
</organism>
<dbReference type="Gene3D" id="3.40.50.300">
    <property type="entry name" value="P-loop containing nucleotide triphosphate hydrolases"/>
    <property type="match status" value="1"/>
</dbReference>
<dbReference type="AlphaFoldDB" id="A0A2N9ILG0"/>
<evidence type="ECO:0000256" key="5">
    <source>
        <dbReference type="ARBA" id="ARBA00049360"/>
    </source>
</evidence>
<keyword evidence="4" id="KW-0460">Magnesium</keyword>
<dbReference type="GO" id="GO:0006950">
    <property type="term" value="P:response to stress"/>
    <property type="evidence" value="ECO:0007669"/>
    <property type="project" value="UniProtKB-ARBA"/>
</dbReference>
<dbReference type="Pfam" id="PF25568">
    <property type="entry name" value="AAA_lid_At3g28540"/>
    <property type="match status" value="1"/>
</dbReference>
<dbReference type="InterPro" id="IPR027417">
    <property type="entry name" value="P-loop_NTPase"/>
</dbReference>
<dbReference type="SMART" id="SM00382">
    <property type="entry name" value="AAA"/>
    <property type="match status" value="1"/>
</dbReference>
<evidence type="ECO:0000256" key="7">
    <source>
        <dbReference type="SAM" id="MobiDB-lite"/>
    </source>
</evidence>
<name>A0A2N9ILG0_FAGSY</name>
<dbReference type="InterPro" id="IPR003960">
    <property type="entry name" value="ATPase_AAA_CS"/>
</dbReference>
<comment type="catalytic activity">
    <reaction evidence="5">
        <text>ATP + H2O = ADP + phosphate + H(+)</text>
        <dbReference type="Rhea" id="RHEA:13065"/>
        <dbReference type="ChEBI" id="CHEBI:15377"/>
        <dbReference type="ChEBI" id="CHEBI:15378"/>
        <dbReference type="ChEBI" id="CHEBI:30616"/>
        <dbReference type="ChEBI" id="CHEBI:43474"/>
        <dbReference type="ChEBI" id="CHEBI:456216"/>
    </reaction>
</comment>
<evidence type="ECO:0000256" key="4">
    <source>
        <dbReference type="ARBA" id="ARBA00022842"/>
    </source>
</evidence>
<evidence type="ECO:0000313" key="9">
    <source>
        <dbReference type="EMBL" id="SPD13891.1"/>
    </source>
</evidence>
<dbReference type="InterPro" id="IPR058017">
    <property type="entry name" value="At3g28540-like_C"/>
</dbReference>
<evidence type="ECO:0000256" key="1">
    <source>
        <dbReference type="ARBA" id="ARBA00001946"/>
    </source>
</evidence>
<feature type="compositionally biased region" description="Basic and acidic residues" evidence="7">
    <location>
        <begin position="459"/>
        <end position="476"/>
    </location>
</feature>
<keyword evidence="6" id="KW-0547">Nucleotide-binding</keyword>
<dbReference type="Gene3D" id="6.10.280.40">
    <property type="match status" value="1"/>
</dbReference>
<dbReference type="SUPFAM" id="SSF52540">
    <property type="entry name" value="P-loop containing nucleoside triphosphate hydrolases"/>
    <property type="match status" value="1"/>
</dbReference>
<dbReference type="InterPro" id="IPR003959">
    <property type="entry name" value="ATPase_AAA_core"/>
</dbReference>
<gene>
    <name evidence="9" type="ORF">FSB_LOCUS41773</name>
    <name evidence="10" type="ORF">FSB_LOCUS52703</name>
</gene>
<dbReference type="Pfam" id="PF14363">
    <property type="entry name" value="AAA_assoc"/>
    <property type="match status" value="1"/>
</dbReference>
<feature type="compositionally biased region" description="Low complexity" evidence="7">
    <location>
        <begin position="492"/>
        <end position="505"/>
    </location>
</feature>
<dbReference type="InterPro" id="IPR025753">
    <property type="entry name" value="AAA_N_dom"/>
</dbReference>
<accession>A0A2N9ILG0</accession>
<evidence type="ECO:0000256" key="3">
    <source>
        <dbReference type="ARBA" id="ARBA00022801"/>
    </source>
</evidence>
<keyword evidence="6" id="KW-0067">ATP-binding</keyword>
<sequence>MLAMSKVMLNELSGLFSHLASLFFMWGTFKQFLPRTYIDSFWNKLIAYFKPETSIIFYEKVSSQSEFYQRNEAYTAVENYLSTISSGQAKTLKAEFDEKTKSARLSMNESEVVLDEFDGIQLKWFSGKLVSQSRSISFYPSDSEKMFFVLTFNTKYLKIVTEKYLDYVISEGRAIQFKREQRRLYTNNPSNNECGGNNMLWSIVAFEHPGKFQTLAMDPKKKEEIMNDLIAFSKGKQYYAQIGKAWKRGYLLYGPPGTGKSTMIAAMANFLGYDVYDIELTSIKNNTMLRKMLSEITRKAIIVFEDIDCSLDLTGQRKNTKDGNNKNPIEEDNGNGESKVTLSGLLNFIDGLCSGCGGERIIVFTTNHIEKLDPALIRRGRMDKHIQLSYCKFEAFKVLAKNYLCIESHPLFEKISQLLEEVNMSPADVAENLMPKSDNSTDADTCLACLIQALETLKAEESQGKESRKEETKEISLSECVDDSEESKSEVNSDSSKVNDNSSST</sequence>
<comment type="cofactor">
    <cofactor evidence="1">
        <name>Mg(2+)</name>
        <dbReference type="ChEBI" id="CHEBI:18420"/>
    </cofactor>
</comment>
<comment type="similarity">
    <text evidence="2">Belongs to the AAA ATPase family. BCS1 subfamily.</text>
</comment>
<keyword evidence="3" id="KW-0378">Hydrolase</keyword>
<dbReference type="InterPro" id="IPR003593">
    <property type="entry name" value="AAA+_ATPase"/>
</dbReference>